<evidence type="ECO:0000313" key="1">
    <source>
        <dbReference type="EMBL" id="JAE26165.1"/>
    </source>
</evidence>
<sequence>MAGDAADVVVGARGEGDGGRAGGHGVHGVAGGARVVVALGDLVHRVLPGGEVEH</sequence>
<dbReference type="AlphaFoldDB" id="A0A0A9GM33"/>
<accession>A0A0A9GM33</accession>
<protein>
    <submittedName>
        <fullName evidence="1">Uncharacterized protein</fullName>
    </submittedName>
</protein>
<reference evidence="1" key="2">
    <citation type="journal article" date="2015" name="Data Brief">
        <title>Shoot transcriptome of the giant reed, Arundo donax.</title>
        <authorList>
            <person name="Barrero R.A."/>
            <person name="Guerrero F.D."/>
            <person name="Moolhuijzen P."/>
            <person name="Goolsby J.A."/>
            <person name="Tidwell J."/>
            <person name="Bellgard S.E."/>
            <person name="Bellgard M.I."/>
        </authorList>
    </citation>
    <scope>NUCLEOTIDE SEQUENCE</scope>
    <source>
        <tissue evidence="1">Shoot tissue taken approximately 20 cm above the soil surface</tissue>
    </source>
</reference>
<proteinExistence type="predicted"/>
<name>A0A0A9GM33_ARUDO</name>
<reference evidence="1" key="1">
    <citation type="submission" date="2014-09" db="EMBL/GenBank/DDBJ databases">
        <authorList>
            <person name="Magalhaes I.L.F."/>
            <person name="Oliveira U."/>
            <person name="Santos F.R."/>
            <person name="Vidigal T.H.D.A."/>
            <person name="Brescovit A.D."/>
            <person name="Santos A.J."/>
        </authorList>
    </citation>
    <scope>NUCLEOTIDE SEQUENCE</scope>
    <source>
        <tissue evidence="1">Shoot tissue taken approximately 20 cm above the soil surface</tissue>
    </source>
</reference>
<dbReference type="EMBL" id="GBRH01171731">
    <property type="protein sequence ID" value="JAE26165.1"/>
    <property type="molecule type" value="Transcribed_RNA"/>
</dbReference>
<organism evidence="1">
    <name type="scientific">Arundo donax</name>
    <name type="common">Giant reed</name>
    <name type="synonym">Donax arundinaceus</name>
    <dbReference type="NCBI Taxonomy" id="35708"/>
    <lineage>
        <taxon>Eukaryota</taxon>
        <taxon>Viridiplantae</taxon>
        <taxon>Streptophyta</taxon>
        <taxon>Embryophyta</taxon>
        <taxon>Tracheophyta</taxon>
        <taxon>Spermatophyta</taxon>
        <taxon>Magnoliopsida</taxon>
        <taxon>Liliopsida</taxon>
        <taxon>Poales</taxon>
        <taxon>Poaceae</taxon>
        <taxon>PACMAD clade</taxon>
        <taxon>Arundinoideae</taxon>
        <taxon>Arundineae</taxon>
        <taxon>Arundo</taxon>
    </lineage>
</organism>